<keyword evidence="5" id="KW-1185">Reference proteome</keyword>
<gene>
    <name evidence="4" type="ORF">CGL56_05390</name>
</gene>
<comment type="caution">
    <text evidence="4">The sequence shown here is derived from an EMBL/GenBank/DDBJ whole genome shotgun (WGS) entry which is preliminary data.</text>
</comment>
<feature type="chain" id="PRO_5013840810" description="BD-FAE-like domain-containing protein" evidence="2">
    <location>
        <begin position="24"/>
        <end position="300"/>
    </location>
</feature>
<keyword evidence="1" id="KW-0378">Hydrolase</keyword>
<dbReference type="OrthoDB" id="9777975at2"/>
<dbReference type="Gene3D" id="3.40.50.1820">
    <property type="entry name" value="alpha/beta hydrolase"/>
    <property type="match status" value="1"/>
</dbReference>
<protein>
    <recommendedName>
        <fullName evidence="3">BD-FAE-like domain-containing protein</fullName>
    </recommendedName>
</protein>
<proteinExistence type="predicted"/>
<evidence type="ECO:0000313" key="4">
    <source>
        <dbReference type="EMBL" id="PHL00466.1"/>
    </source>
</evidence>
<dbReference type="EMBL" id="PDLO01000001">
    <property type="protein sequence ID" value="PHL00466.1"/>
    <property type="molecule type" value="Genomic_DNA"/>
</dbReference>
<dbReference type="Proteomes" id="UP000226437">
    <property type="component" value="Unassembled WGS sequence"/>
</dbReference>
<dbReference type="InterPro" id="IPR049492">
    <property type="entry name" value="BD-FAE-like_dom"/>
</dbReference>
<dbReference type="GO" id="GO:0016787">
    <property type="term" value="F:hydrolase activity"/>
    <property type="evidence" value="ECO:0007669"/>
    <property type="project" value="UniProtKB-KW"/>
</dbReference>
<organism evidence="4 5">
    <name type="scientific">Neolewinella marina</name>
    <dbReference type="NCBI Taxonomy" id="438751"/>
    <lineage>
        <taxon>Bacteria</taxon>
        <taxon>Pseudomonadati</taxon>
        <taxon>Bacteroidota</taxon>
        <taxon>Saprospiria</taxon>
        <taxon>Saprospirales</taxon>
        <taxon>Lewinellaceae</taxon>
        <taxon>Neolewinella</taxon>
    </lineage>
</organism>
<evidence type="ECO:0000313" key="5">
    <source>
        <dbReference type="Proteomes" id="UP000226437"/>
    </source>
</evidence>
<dbReference type="Pfam" id="PF20434">
    <property type="entry name" value="BD-FAE"/>
    <property type="match status" value="1"/>
</dbReference>
<feature type="signal peptide" evidence="2">
    <location>
        <begin position="1"/>
        <end position="23"/>
    </location>
</feature>
<evidence type="ECO:0000256" key="2">
    <source>
        <dbReference type="SAM" id="SignalP"/>
    </source>
</evidence>
<dbReference type="PANTHER" id="PTHR48081">
    <property type="entry name" value="AB HYDROLASE SUPERFAMILY PROTEIN C4A8.06C"/>
    <property type="match status" value="1"/>
</dbReference>
<dbReference type="PANTHER" id="PTHR48081:SF13">
    <property type="entry name" value="ALPHA_BETA HYDROLASE"/>
    <property type="match status" value="1"/>
</dbReference>
<evidence type="ECO:0000256" key="1">
    <source>
        <dbReference type="ARBA" id="ARBA00022801"/>
    </source>
</evidence>
<name>A0A2G0CKG8_9BACT</name>
<evidence type="ECO:0000259" key="3">
    <source>
        <dbReference type="Pfam" id="PF20434"/>
    </source>
</evidence>
<dbReference type="InterPro" id="IPR029058">
    <property type="entry name" value="AB_hydrolase_fold"/>
</dbReference>
<sequence>MMHYGIPCWMVAAAILLSSCATRLSSLSDQSASQVAASYTVHRDVAYGADPEQVMDIYLSESAALYGKPNYTIVFLHGGAYYLSDKAKEEKYIEPYLRKGLNVVNLNYRLKRGIATATSDLPLALNFLQHQADAYPLELDRVIVTGFSAGAQIATNVGLSRNDPSYPDRLDEGIKIVGIINFSGPVDQLDVIERIFVDHEYELFSAAGKSLFPGDGYADPGAVAVYEPVNYFDRRDPPVFLWHGGLDDQIPPDTFRAFTEKFRAGRDVLRYVPQGKHSPTDKELAAAYAEIFAFLDDLRR</sequence>
<dbReference type="SUPFAM" id="SSF53474">
    <property type="entry name" value="alpha/beta-Hydrolases"/>
    <property type="match status" value="1"/>
</dbReference>
<accession>A0A2G0CKG8</accession>
<feature type="domain" description="BD-FAE-like" evidence="3">
    <location>
        <begin position="55"/>
        <end position="261"/>
    </location>
</feature>
<reference evidence="4 5" key="1">
    <citation type="submission" date="2017-10" db="EMBL/GenBank/DDBJ databases">
        <title>The draft genome sequence of Lewinella marina KCTC 32374.</title>
        <authorList>
            <person name="Wang K."/>
        </authorList>
    </citation>
    <scope>NUCLEOTIDE SEQUENCE [LARGE SCALE GENOMIC DNA]</scope>
    <source>
        <strain evidence="4 5">MKG-38</strain>
    </source>
</reference>
<dbReference type="InterPro" id="IPR050300">
    <property type="entry name" value="GDXG_lipolytic_enzyme"/>
</dbReference>
<dbReference type="AlphaFoldDB" id="A0A2G0CKG8"/>
<keyword evidence="2" id="KW-0732">Signal</keyword>